<organism evidence="1 2">
    <name type="scientific">Araneus ventricosus</name>
    <name type="common">Orbweaver spider</name>
    <name type="synonym">Epeira ventricosa</name>
    <dbReference type="NCBI Taxonomy" id="182803"/>
    <lineage>
        <taxon>Eukaryota</taxon>
        <taxon>Metazoa</taxon>
        <taxon>Ecdysozoa</taxon>
        <taxon>Arthropoda</taxon>
        <taxon>Chelicerata</taxon>
        <taxon>Arachnida</taxon>
        <taxon>Araneae</taxon>
        <taxon>Araneomorphae</taxon>
        <taxon>Entelegynae</taxon>
        <taxon>Araneoidea</taxon>
        <taxon>Araneidae</taxon>
        <taxon>Araneus</taxon>
    </lineage>
</organism>
<reference evidence="1 2" key="1">
    <citation type="journal article" date="2019" name="Sci. Rep.">
        <title>Orb-weaving spider Araneus ventricosus genome elucidates the spidroin gene catalogue.</title>
        <authorList>
            <person name="Kono N."/>
            <person name="Nakamura H."/>
            <person name="Ohtoshi R."/>
            <person name="Moran D.A.P."/>
            <person name="Shinohara A."/>
            <person name="Yoshida Y."/>
            <person name="Fujiwara M."/>
            <person name="Mori M."/>
            <person name="Tomita M."/>
            <person name="Arakawa K."/>
        </authorList>
    </citation>
    <scope>NUCLEOTIDE SEQUENCE [LARGE SCALE GENOMIC DNA]</scope>
</reference>
<dbReference type="Proteomes" id="UP000499080">
    <property type="component" value="Unassembled WGS sequence"/>
</dbReference>
<protein>
    <recommendedName>
        <fullName evidence="3">DUF4817 domain-containing protein</fullName>
    </recommendedName>
</protein>
<accession>A0A4Y2N845</accession>
<dbReference type="OrthoDB" id="8117402at2759"/>
<evidence type="ECO:0008006" key="3">
    <source>
        <dbReference type="Google" id="ProtNLM"/>
    </source>
</evidence>
<name>A0A4Y2N845_ARAVE</name>
<keyword evidence="2" id="KW-1185">Reference proteome</keyword>
<dbReference type="EMBL" id="BGPR01008721">
    <property type="protein sequence ID" value="GBN35608.1"/>
    <property type="molecule type" value="Genomic_DNA"/>
</dbReference>
<evidence type="ECO:0000313" key="2">
    <source>
        <dbReference type="Proteomes" id="UP000499080"/>
    </source>
</evidence>
<evidence type="ECO:0000313" key="1">
    <source>
        <dbReference type="EMBL" id="GBN35608.1"/>
    </source>
</evidence>
<sequence>MQLAKEEQINIILLAGSSSTRHVERTFTSTHKEQITHNTTVVKLIIKFERIGFVKDTSRSGRSGTATVEGATAQVSSVMARSPTKGTRRLSAQMGIGQNSAMRILWTSKWRSYKLQML</sequence>
<proteinExistence type="predicted"/>
<gene>
    <name evidence="1" type="ORF">AVEN_174297_1</name>
</gene>
<dbReference type="AlphaFoldDB" id="A0A4Y2N845"/>
<comment type="caution">
    <text evidence="1">The sequence shown here is derived from an EMBL/GenBank/DDBJ whole genome shotgun (WGS) entry which is preliminary data.</text>
</comment>